<keyword evidence="4 8" id="KW-0547">Nucleotide-binding</keyword>
<accession>A0A0U1KSC5</accession>
<dbReference type="CDD" id="cd03225">
    <property type="entry name" value="ABC_cobalt_CbiO_domain1"/>
    <property type="match status" value="1"/>
</dbReference>
<dbReference type="RefSeq" id="WP_021169067.1">
    <property type="nucleotide sequence ID" value="NZ_CTRP01000003.1"/>
</dbReference>
<dbReference type="PANTHER" id="PTHR43553">
    <property type="entry name" value="HEAVY METAL TRANSPORTER"/>
    <property type="match status" value="1"/>
</dbReference>
<comment type="subcellular location">
    <subcellularLocation>
        <location evidence="1 8">Cell membrane</location>
        <topology evidence="1 8">Peripheral membrane protein</topology>
    </subcellularLocation>
</comment>
<protein>
    <recommendedName>
        <fullName evidence="8">Energy-coupling factor transporter ATP-binding protein EcfA2</fullName>
        <ecNumber evidence="8">7.-.-.-</ecNumber>
    </recommendedName>
</protein>
<dbReference type="Pfam" id="PF00005">
    <property type="entry name" value="ABC_tran"/>
    <property type="match status" value="1"/>
</dbReference>
<comment type="similarity">
    <text evidence="8">Belongs to the ABC transporter superfamily. Energy-coupling factor EcfA family.</text>
</comment>
<evidence type="ECO:0000256" key="6">
    <source>
        <dbReference type="ARBA" id="ARBA00022967"/>
    </source>
</evidence>
<comment type="function">
    <text evidence="8">ATP-binding (A) component of a common energy-coupling factor (ECF) ABC-transporter complex.</text>
</comment>
<keyword evidence="6" id="KW-1278">Translocase</keyword>
<dbReference type="PANTHER" id="PTHR43553:SF27">
    <property type="entry name" value="ENERGY-COUPLING FACTOR TRANSPORTER ATP-BINDING PROTEIN ECFA2"/>
    <property type="match status" value="1"/>
</dbReference>
<dbReference type="GO" id="GO:0016887">
    <property type="term" value="F:ATP hydrolysis activity"/>
    <property type="evidence" value="ECO:0007669"/>
    <property type="project" value="InterPro"/>
</dbReference>
<name>A0A0U1KSC5_9FIRM</name>
<proteinExistence type="inferred from homology"/>
<dbReference type="InterPro" id="IPR017871">
    <property type="entry name" value="ABC_transporter-like_CS"/>
</dbReference>
<dbReference type="GO" id="GO:0043190">
    <property type="term" value="C:ATP-binding cassette (ABC) transporter complex"/>
    <property type="evidence" value="ECO:0007669"/>
    <property type="project" value="TreeGrafter"/>
</dbReference>
<evidence type="ECO:0000256" key="1">
    <source>
        <dbReference type="ARBA" id="ARBA00004202"/>
    </source>
</evidence>
<comment type="subunit">
    <text evidence="8">Forms a stable energy-coupling factor (ECF) transporter complex composed of 2 membrane-embedded substrate-binding proteins (S component), 2 ATP-binding proteins (A component) and 2 transmembrane proteins (T component).</text>
</comment>
<dbReference type="AlphaFoldDB" id="A0A0U1KSC5"/>
<evidence type="ECO:0000256" key="9">
    <source>
        <dbReference type="SAM" id="MobiDB-lite"/>
    </source>
</evidence>
<dbReference type="InterPro" id="IPR003439">
    <property type="entry name" value="ABC_transporter-like_ATP-bd"/>
</dbReference>
<dbReference type="GO" id="GO:0005524">
    <property type="term" value="F:ATP binding"/>
    <property type="evidence" value="ECO:0007669"/>
    <property type="project" value="UniProtKB-UniRule"/>
</dbReference>
<reference evidence="12" key="1">
    <citation type="submission" date="2015-03" db="EMBL/GenBank/DDBJ databases">
        <authorList>
            <person name="Nijsse Bart"/>
        </authorList>
    </citation>
    <scope>NUCLEOTIDE SEQUENCE [LARGE SCALE GENOMIC DNA]</scope>
</reference>
<dbReference type="PROSITE" id="PS00211">
    <property type="entry name" value="ABC_TRANSPORTER_1"/>
    <property type="match status" value="1"/>
</dbReference>
<keyword evidence="2 8" id="KW-0813">Transport</keyword>
<dbReference type="EMBL" id="CTRP01000003">
    <property type="protein sequence ID" value="CQR70330.1"/>
    <property type="molecule type" value="Genomic_DNA"/>
</dbReference>
<dbReference type="Gene3D" id="3.40.50.300">
    <property type="entry name" value="P-loop containing nucleotide triphosphate hydrolases"/>
    <property type="match status" value="1"/>
</dbReference>
<dbReference type="PROSITE" id="PS50893">
    <property type="entry name" value="ABC_TRANSPORTER_2"/>
    <property type="match status" value="1"/>
</dbReference>
<dbReference type="InterPro" id="IPR003593">
    <property type="entry name" value="AAA+_ATPase"/>
</dbReference>
<keyword evidence="5 8" id="KW-0067">ATP-binding</keyword>
<dbReference type="SMART" id="SM00382">
    <property type="entry name" value="AAA"/>
    <property type="match status" value="1"/>
</dbReference>
<dbReference type="EC" id="7.-.-.-" evidence="8"/>
<dbReference type="FunFam" id="3.40.50.300:FF:000224">
    <property type="entry name" value="Energy-coupling factor transporter ATP-binding protein EcfA"/>
    <property type="match status" value="1"/>
</dbReference>
<dbReference type="InterPro" id="IPR015856">
    <property type="entry name" value="ABC_transpr_CbiO/EcfA_su"/>
</dbReference>
<gene>
    <name evidence="11" type="ORF">SpAn4DRAFT_1299</name>
</gene>
<dbReference type="GO" id="GO:0042626">
    <property type="term" value="F:ATPase-coupled transmembrane transporter activity"/>
    <property type="evidence" value="ECO:0007669"/>
    <property type="project" value="TreeGrafter"/>
</dbReference>
<evidence type="ECO:0000256" key="7">
    <source>
        <dbReference type="ARBA" id="ARBA00023136"/>
    </source>
</evidence>
<keyword evidence="12" id="KW-1185">Reference proteome</keyword>
<evidence type="ECO:0000259" key="10">
    <source>
        <dbReference type="PROSITE" id="PS50893"/>
    </source>
</evidence>
<organism evidence="11 12">
    <name type="scientific">Sporomusa ovata</name>
    <dbReference type="NCBI Taxonomy" id="2378"/>
    <lineage>
        <taxon>Bacteria</taxon>
        <taxon>Bacillati</taxon>
        <taxon>Bacillota</taxon>
        <taxon>Negativicutes</taxon>
        <taxon>Selenomonadales</taxon>
        <taxon>Sporomusaceae</taxon>
        <taxon>Sporomusa</taxon>
    </lineage>
</organism>
<dbReference type="Proteomes" id="UP000049855">
    <property type="component" value="Unassembled WGS sequence"/>
</dbReference>
<evidence type="ECO:0000313" key="11">
    <source>
        <dbReference type="EMBL" id="CQR70330.1"/>
    </source>
</evidence>
<evidence type="ECO:0000256" key="2">
    <source>
        <dbReference type="ARBA" id="ARBA00022448"/>
    </source>
</evidence>
<keyword evidence="7 8" id="KW-0472">Membrane</keyword>
<dbReference type="InterPro" id="IPR030946">
    <property type="entry name" value="EcfA2"/>
</dbReference>
<dbReference type="SUPFAM" id="SSF52540">
    <property type="entry name" value="P-loop containing nucleoside triphosphate hydrolases"/>
    <property type="match status" value="1"/>
</dbReference>
<dbReference type="InterPro" id="IPR027417">
    <property type="entry name" value="P-loop_NTPase"/>
</dbReference>
<evidence type="ECO:0000256" key="5">
    <source>
        <dbReference type="ARBA" id="ARBA00022840"/>
    </source>
</evidence>
<sequence length="311" mass="34975">MPIIEVKDVTYVYCPKTPYEKKALDTISMDVESGEFLGLVGANGSGKSTLVQHFNGLLLPTTGSIRVCGKAVSDKQHQSELWKRVGLVMQYPEQQIFEATVFEDVSFGPRNMGLTNTEVRERTLEALTKVGLDEAIVNLPPLCLSGGMRRRVAIAGVLAMKPEILILDEPTAGLDPAGREMILRQLKQIQVEENTTIIMISHNLKEVLLVADRLAVLEKGKLVAFGDIREVLSHQYVRELEYINFPDYLRVIYSLAQKGQNINTNVYSLADAEIEIDKFLKGKKNEPTQTRAIHPRQFHYPPIRPKNKNYL</sequence>
<feature type="domain" description="ABC transporter" evidence="10">
    <location>
        <begin position="4"/>
        <end position="244"/>
    </location>
</feature>
<keyword evidence="3 8" id="KW-1003">Cell membrane</keyword>
<dbReference type="InterPro" id="IPR050095">
    <property type="entry name" value="ECF_ABC_transporter_ATP-bd"/>
</dbReference>
<evidence type="ECO:0000256" key="4">
    <source>
        <dbReference type="ARBA" id="ARBA00022741"/>
    </source>
</evidence>
<evidence type="ECO:0000256" key="8">
    <source>
        <dbReference type="RuleBase" id="RU365104"/>
    </source>
</evidence>
<dbReference type="NCBIfam" id="TIGR04521">
    <property type="entry name" value="ECF_ATPase_2"/>
    <property type="match status" value="1"/>
</dbReference>
<feature type="region of interest" description="Disordered" evidence="9">
    <location>
        <begin position="290"/>
        <end position="311"/>
    </location>
</feature>
<evidence type="ECO:0000256" key="3">
    <source>
        <dbReference type="ARBA" id="ARBA00022475"/>
    </source>
</evidence>
<evidence type="ECO:0000313" key="12">
    <source>
        <dbReference type="Proteomes" id="UP000049855"/>
    </source>
</evidence>